<evidence type="ECO:0008006" key="3">
    <source>
        <dbReference type="Google" id="ProtNLM"/>
    </source>
</evidence>
<organism evidence="1 2">
    <name type="scientific">Mycena maculata</name>
    <dbReference type="NCBI Taxonomy" id="230809"/>
    <lineage>
        <taxon>Eukaryota</taxon>
        <taxon>Fungi</taxon>
        <taxon>Dikarya</taxon>
        <taxon>Basidiomycota</taxon>
        <taxon>Agaricomycotina</taxon>
        <taxon>Agaricomycetes</taxon>
        <taxon>Agaricomycetidae</taxon>
        <taxon>Agaricales</taxon>
        <taxon>Marasmiineae</taxon>
        <taxon>Mycenaceae</taxon>
        <taxon>Mycena</taxon>
    </lineage>
</organism>
<dbReference type="AlphaFoldDB" id="A0AAD7HJE6"/>
<protein>
    <recommendedName>
        <fullName evidence="3">Zn(2)-C6 fungal-type domain-containing protein</fullName>
    </recommendedName>
</protein>
<name>A0AAD7HJE6_9AGAR</name>
<dbReference type="Proteomes" id="UP001215280">
    <property type="component" value="Unassembled WGS sequence"/>
</dbReference>
<evidence type="ECO:0000313" key="1">
    <source>
        <dbReference type="EMBL" id="KAJ7722073.1"/>
    </source>
</evidence>
<evidence type="ECO:0000313" key="2">
    <source>
        <dbReference type="Proteomes" id="UP001215280"/>
    </source>
</evidence>
<reference evidence="1" key="1">
    <citation type="submission" date="2023-03" db="EMBL/GenBank/DDBJ databases">
        <title>Massive genome expansion in bonnet fungi (Mycena s.s.) driven by repeated elements and novel gene families across ecological guilds.</title>
        <authorList>
            <consortium name="Lawrence Berkeley National Laboratory"/>
            <person name="Harder C.B."/>
            <person name="Miyauchi S."/>
            <person name="Viragh M."/>
            <person name="Kuo A."/>
            <person name="Thoen E."/>
            <person name="Andreopoulos B."/>
            <person name="Lu D."/>
            <person name="Skrede I."/>
            <person name="Drula E."/>
            <person name="Henrissat B."/>
            <person name="Morin E."/>
            <person name="Kohler A."/>
            <person name="Barry K."/>
            <person name="LaButti K."/>
            <person name="Morin E."/>
            <person name="Salamov A."/>
            <person name="Lipzen A."/>
            <person name="Mereny Z."/>
            <person name="Hegedus B."/>
            <person name="Baldrian P."/>
            <person name="Stursova M."/>
            <person name="Weitz H."/>
            <person name="Taylor A."/>
            <person name="Grigoriev I.V."/>
            <person name="Nagy L.G."/>
            <person name="Martin F."/>
            <person name="Kauserud H."/>
        </authorList>
    </citation>
    <scope>NUCLEOTIDE SEQUENCE</scope>
    <source>
        <strain evidence="1">CBHHK188m</strain>
    </source>
</reference>
<dbReference type="EMBL" id="JARJLG010000262">
    <property type="protein sequence ID" value="KAJ7722073.1"/>
    <property type="molecule type" value="Genomic_DNA"/>
</dbReference>
<accession>A0AAD7HJE6</accession>
<sequence>MPVGSRIGALNIGPIRLRYPVSTMFAFIPHTVPFRPDVHYGGVILSTIRGISIEITMYQGGKSPSPEIVIFCYAALMRLLLGKVVRCASSLQATPSRGMSAEGDSSLQPDKKKKKPLACDQCKSRRVLCHPQPLNTSCPRCTEKGIKLKPQHSSPDVPAKLNLTPELVGHLFECFAQLPQNRHPAFCGASLKHDLAGLSWKINSLPAQWRVLAYCVIALSTTVSFHCAIIGPGPQPPSLTDHAIFFHGNDLRSYDLRRAPVCRKLHTCAQRLARKFGVMLEVSEDNIASVRETGSTRVTSSKRNTCMSEQLVLHECNTPRMNIFEFKNPYIISKPRFHQDVRNLNDSFTKFKTANLNCTPSLAT</sequence>
<keyword evidence="2" id="KW-1185">Reference proteome</keyword>
<proteinExistence type="predicted"/>
<comment type="caution">
    <text evidence="1">The sequence shown here is derived from an EMBL/GenBank/DDBJ whole genome shotgun (WGS) entry which is preliminary data.</text>
</comment>
<gene>
    <name evidence="1" type="ORF">DFH07DRAFT_783962</name>
</gene>